<keyword evidence="1" id="KW-1133">Transmembrane helix</keyword>
<dbReference type="AlphaFoldDB" id="A0A375I9L0"/>
<accession>A0A375I9L0</accession>
<evidence type="ECO:0000313" key="2">
    <source>
        <dbReference type="EMBL" id="SPK70032.1"/>
    </source>
</evidence>
<name>A0A375I9L0_9BURK</name>
<evidence type="ECO:0000256" key="1">
    <source>
        <dbReference type="SAM" id="Phobius"/>
    </source>
</evidence>
<evidence type="ECO:0000313" key="3">
    <source>
        <dbReference type="Proteomes" id="UP000255505"/>
    </source>
</evidence>
<organism evidence="2 3">
    <name type="scientific">Cupriavidus taiwanensis</name>
    <dbReference type="NCBI Taxonomy" id="164546"/>
    <lineage>
        <taxon>Bacteria</taxon>
        <taxon>Pseudomonadati</taxon>
        <taxon>Pseudomonadota</taxon>
        <taxon>Betaproteobacteria</taxon>
        <taxon>Burkholderiales</taxon>
        <taxon>Burkholderiaceae</taxon>
        <taxon>Cupriavidus</taxon>
    </lineage>
</organism>
<keyword evidence="1" id="KW-0472">Membrane</keyword>
<reference evidence="2 3" key="1">
    <citation type="submission" date="2018-01" db="EMBL/GenBank/DDBJ databases">
        <authorList>
            <person name="Gaut B.S."/>
            <person name="Morton B.R."/>
            <person name="Clegg M.T."/>
            <person name="Duvall M.R."/>
        </authorList>
    </citation>
    <scope>NUCLEOTIDE SEQUENCE [LARGE SCALE GENOMIC DNA]</scope>
    <source>
        <strain evidence="2">Cupriavidus taiwanensis LMG 19425</strain>
    </source>
</reference>
<proteinExistence type="predicted"/>
<sequence>MTEMATVYRSSIRADDRWTRIAVIVLRKIRTAQKGRSETISHPVTVVLDDELTKDTRLPFWINALGYIWRKFHEFRPTLTLAFFVGTVTFFSAGLFFETALTFVAFVAATIVDYPLGRSGRNAGSLPWKAFGYRTCQKFCV</sequence>
<dbReference type="EMBL" id="OOEF01000029">
    <property type="protein sequence ID" value="SPK70032.1"/>
    <property type="molecule type" value="Genomic_DNA"/>
</dbReference>
<protein>
    <submittedName>
        <fullName evidence="2">Uncharacterized protein</fullName>
    </submittedName>
</protein>
<feature type="transmembrane region" description="Helical" evidence="1">
    <location>
        <begin position="79"/>
        <end position="112"/>
    </location>
</feature>
<keyword evidence="1" id="KW-0812">Transmembrane</keyword>
<dbReference type="Proteomes" id="UP000255505">
    <property type="component" value="Unassembled WGS sequence"/>
</dbReference>
<gene>
    <name evidence="2" type="ORF">CT19425_U350002</name>
</gene>